<keyword evidence="6 9" id="KW-0227">DNA damage</keyword>
<feature type="active site" description="Nucleophile; methyl group acceptor" evidence="9">
    <location>
        <position position="127"/>
    </location>
</feature>
<dbReference type="EMBL" id="SKFG01000001">
    <property type="protein sequence ID" value="TCZ81128.1"/>
    <property type="molecule type" value="Genomic_DNA"/>
</dbReference>
<evidence type="ECO:0000256" key="7">
    <source>
        <dbReference type="ARBA" id="ARBA00023204"/>
    </source>
</evidence>
<dbReference type="SUPFAM" id="SSF53155">
    <property type="entry name" value="Methylated DNA-protein cysteine methyltransferase domain"/>
    <property type="match status" value="1"/>
</dbReference>
<comment type="catalytic activity">
    <reaction evidence="1 9">
        <text>a 4-O-methyl-thymidine in DNA + L-cysteinyl-[protein] = a thymidine in DNA + S-methyl-L-cysteinyl-[protein]</text>
        <dbReference type="Rhea" id="RHEA:53428"/>
        <dbReference type="Rhea" id="RHEA-COMP:10131"/>
        <dbReference type="Rhea" id="RHEA-COMP:10132"/>
        <dbReference type="Rhea" id="RHEA-COMP:13555"/>
        <dbReference type="Rhea" id="RHEA-COMP:13556"/>
        <dbReference type="ChEBI" id="CHEBI:29950"/>
        <dbReference type="ChEBI" id="CHEBI:82612"/>
        <dbReference type="ChEBI" id="CHEBI:137386"/>
        <dbReference type="ChEBI" id="CHEBI:137387"/>
        <dbReference type="EC" id="2.1.1.63"/>
    </reaction>
</comment>
<dbReference type="SUPFAM" id="SSF46767">
    <property type="entry name" value="Methylated DNA-protein cysteine methyltransferase, C-terminal domain"/>
    <property type="match status" value="1"/>
</dbReference>
<evidence type="ECO:0000256" key="1">
    <source>
        <dbReference type="ARBA" id="ARBA00001286"/>
    </source>
</evidence>
<dbReference type="GO" id="GO:0006307">
    <property type="term" value="P:DNA alkylation repair"/>
    <property type="evidence" value="ECO:0007669"/>
    <property type="project" value="UniProtKB-UniRule"/>
</dbReference>
<evidence type="ECO:0000256" key="5">
    <source>
        <dbReference type="ARBA" id="ARBA00022679"/>
    </source>
</evidence>
<sequence length="160" mass="18100">MSKHYIAYYESPIGTIEIISTDTTICSIMFCDGKQAQLNEQQNLPKVIHDCYDELDHYFKGERREFTVPYVLNGTSFQQTVWNALITIPYGQTANYQDIAVAIDNRKAVRAVGSANGKNKLSIIVPCHRVIGSDGSLTGYAGGLWRKEWLLQHEQLHFIS</sequence>
<keyword evidence="3 9" id="KW-0963">Cytoplasm</keyword>
<comment type="miscellaneous">
    <text evidence="9">This enzyme catalyzes only one turnover and therefore is not strictly catalytic. According to one definition, an enzyme is a biocatalyst that acts repeatedly and over many reaction cycles.</text>
</comment>
<gene>
    <name evidence="12" type="ORF">E0485_02305</name>
</gene>
<name>A0A4R4ERQ7_9BACL</name>
<dbReference type="EC" id="2.1.1.63" evidence="9"/>
<evidence type="ECO:0000256" key="3">
    <source>
        <dbReference type="ARBA" id="ARBA00022490"/>
    </source>
</evidence>
<comment type="subcellular location">
    <subcellularLocation>
        <location evidence="9">Cytoplasm</location>
    </subcellularLocation>
</comment>
<dbReference type="InterPro" id="IPR008332">
    <property type="entry name" value="MethylG_MeTrfase_N"/>
</dbReference>
<evidence type="ECO:0000256" key="9">
    <source>
        <dbReference type="HAMAP-Rule" id="MF_00772"/>
    </source>
</evidence>
<comment type="function">
    <text evidence="9">Involved in the cellular defense against the biological effects of O6-methylguanine (O6-MeG) and O4-methylthymine (O4-MeT) in DNA. Repairs the methylated nucleobase in DNA by stoichiometrically transferring the methyl group to a cysteine residue in the enzyme. This is a suicide reaction: the enzyme is irreversibly inactivated.</text>
</comment>
<dbReference type="Proteomes" id="UP000295418">
    <property type="component" value="Unassembled WGS sequence"/>
</dbReference>
<dbReference type="RefSeq" id="WP_132416114.1">
    <property type="nucleotide sequence ID" value="NZ_SKFG01000001.1"/>
</dbReference>
<dbReference type="CDD" id="cd06445">
    <property type="entry name" value="ATase"/>
    <property type="match status" value="1"/>
</dbReference>
<keyword evidence="7 9" id="KW-0234">DNA repair</keyword>
<dbReference type="InterPro" id="IPR023546">
    <property type="entry name" value="MGMT"/>
</dbReference>
<protein>
    <recommendedName>
        <fullName evidence="9">Methylated-DNA--protein-cysteine methyltransferase</fullName>
        <ecNumber evidence="9">2.1.1.63</ecNumber>
    </recommendedName>
    <alternativeName>
        <fullName evidence="9">6-O-methylguanine-DNA methyltransferase</fullName>
        <shortName evidence="9">MGMT</shortName>
    </alternativeName>
    <alternativeName>
        <fullName evidence="9">O-6-methylguanine-DNA-alkyltransferase</fullName>
    </alternativeName>
</protein>
<evidence type="ECO:0000256" key="2">
    <source>
        <dbReference type="ARBA" id="ARBA00008711"/>
    </source>
</evidence>
<comment type="similarity">
    <text evidence="2 9">Belongs to the MGMT family.</text>
</comment>
<dbReference type="AlphaFoldDB" id="A0A4R4ERQ7"/>
<dbReference type="NCBIfam" id="TIGR00589">
    <property type="entry name" value="ogt"/>
    <property type="match status" value="1"/>
</dbReference>
<dbReference type="InterPro" id="IPR036388">
    <property type="entry name" value="WH-like_DNA-bd_sf"/>
</dbReference>
<dbReference type="Gene3D" id="3.30.160.70">
    <property type="entry name" value="Methylated DNA-protein cysteine methyltransferase domain"/>
    <property type="match status" value="1"/>
</dbReference>
<proteinExistence type="inferred from homology"/>
<feature type="domain" description="Methylguanine DNA methyltransferase ribonuclease-like" evidence="11">
    <location>
        <begin position="5"/>
        <end position="69"/>
    </location>
</feature>
<evidence type="ECO:0000256" key="6">
    <source>
        <dbReference type="ARBA" id="ARBA00022763"/>
    </source>
</evidence>
<dbReference type="InterPro" id="IPR036217">
    <property type="entry name" value="MethylDNA_cys_MeTrfase_DNAb"/>
</dbReference>
<dbReference type="OrthoDB" id="9802228at2"/>
<evidence type="ECO:0000256" key="4">
    <source>
        <dbReference type="ARBA" id="ARBA00022603"/>
    </source>
</evidence>
<dbReference type="FunFam" id="1.10.10.10:FF:000214">
    <property type="entry name" value="Methylated-DNA--protein-cysteine methyltransferase"/>
    <property type="match status" value="1"/>
</dbReference>
<keyword evidence="13" id="KW-1185">Reference proteome</keyword>
<dbReference type="HAMAP" id="MF_00772">
    <property type="entry name" value="OGT"/>
    <property type="match status" value="1"/>
</dbReference>
<evidence type="ECO:0000259" key="11">
    <source>
        <dbReference type="Pfam" id="PF02870"/>
    </source>
</evidence>
<dbReference type="PROSITE" id="PS00374">
    <property type="entry name" value="MGMT"/>
    <property type="match status" value="1"/>
</dbReference>
<dbReference type="PANTHER" id="PTHR10815:SF13">
    <property type="entry name" value="METHYLATED-DNA--PROTEIN-CYSTEINE METHYLTRANSFERASE"/>
    <property type="match status" value="1"/>
</dbReference>
<evidence type="ECO:0000259" key="10">
    <source>
        <dbReference type="Pfam" id="PF01035"/>
    </source>
</evidence>
<dbReference type="GO" id="GO:0032259">
    <property type="term" value="P:methylation"/>
    <property type="evidence" value="ECO:0007669"/>
    <property type="project" value="UniProtKB-KW"/>
</dbReference>
<keyword evidence="4 9" id="KW-0489">Methyltransferase</keyword>
<evidence type="ECO:0000313" key="12">
    <source>
        <dbReference type="EMBL" id="TCZ81128.1"/>
    </source>
</evidence>
<dbReference type="Pfam" id="PF02870">
    <property type="entry name" value="Methyltransf_1N"/>
    <property type="match status" value="1"/>
</dbReference>
<dbReference type="PANTHER" id="PTHR10815">
    <property type="entry name" value="METHYLATED-DNA--PROTEIN-CYSTEINE METHYLTRANSFERASE"/>
    <property type="match status" value="1"/>
</dbReference>
<comment type="catalytic activity">
    <reaction evidence="8 9">
        <text>a 6-O-methyl-2'-deoxyguanosine in DNA + L-cysteinyl-[protein] = S-methyl-L-cysteinyl-[protein] + a 2'-deoxyguanosine in DNA</text>
        <dbReference type="Rhea" id="RHEA:24000"/>
        <dbReference type="Rhea" id="RHEA-COMP:10131"/>
        <dbReference type="Rhea" id="RHEA-COMP:10132"/>
        <dbReference type="Rhea" id="RHEA-COMP:11367"/>
        <dbReference type="Rhea" id="RHEA-COMP:11368"/>
        <dbReference type="ChEBI" id="CHEBI:29950"/>
        <dbReference type="ChEBI" id="CHEBI:82612"/>
        <dbReference type="ChEBI" id="CHEBI:85445"/>
        <dbReference type="ChEBI" id="CHEBI:85448"/>
        <dbReference type="EC" id="2.1.1.63"/>
    </reaction>
</comment>
<dbReference type="GO" id="GO:0005737">
    <property type="term" value="C:cytoplasm"/>
    <property type="evidence" value="ECO:0007669"/>
    <property type="project" value="UniProtKB-SubCell"/>
</dbReference>
<dbReference type="InterPro" id="IPR001497">
    <property type="entry name" value="MethylDNA_cys_MeTrfase_AS"/>
</dbReference>
<dbReference type="GO" id="GO:0003908">
    <property type="term" value="F:methylated-DNA-[protein]-cysteine S-methyltransferase activity"/>
    <property type="evidence" value="ECO:0007669"/>
    <property type="project" value="UniProtKB-UniRule"/>
</dbReference>
<evidence type="ECO:0000256" key="8">
    <source>
        <dbReference type="ARBA" id="ARBA00049348"/>
    </source>
</evidence>
<reference evidence="12 13" key="1">
    <citation type="submission" date="2019-03" db="EMBL/GenBank/DDBJ databases">
        <authorList>
            <person name="Kim M.K.M."/>
        </authorList>
    </citation>
    <scope>NUCLEOTIDE SEQUENCE [LARGE SCALE GENOMIC DNA]</scope>
    <source>
        <strain evidence="12 13">18JY21-1</strain>
    </source>
</reference>
<accession>A0A4R4ERQ7</accession>
<organism evidence="12 13">
    <name type="scientific">Paenibacillus albiflavus</name>
    <dbReference type="NCBI Taxonomy" id="2545760"/>
    <lineage>
        <taxon>Bacteria</taxon>
        <taxon>Bacillati</taxon>
        <taxon>Bacillota</taxon>
        <taxon>Bacilli</taxon>
        <taxon>Bacillales</taxon>
        <taxon>Paenibacillaceae</taxon>
        <taxon>Paenibacillus</taxon>
    </lineage>
</organism>
<evidence type="ECO:0000313" key="13">
    <source>
        <dbReference type="Proteomes" id="UP000295418"/>
    </source>
</evidence>
<feature type="domain" description="Methylated-DNA-[protein]-cysteine S-methyltransferase DNA binding" evidence="10">
    <location>
        <begin position="76"/>
        <end position="155"/>
    </location>
</feature>
<dbReference type="Gene3D" id="1.10.10.10">
    <property type="entry name" value="Winged helix-like DNA-binding domain superfamily/Winged helix DNA-binding domain"/>
    <property type="match status" value="1"/>
</dbReference>
<dbReference type="InterPro" id="IPR036631">
    <property type="entry name" value="MGMT_N_sf"/>
</dbReference>
<keyword evidence="5 9" id="KW-0808">Transferase</keyword>
<dbReference type="Pfam" id="PF01035">
    <property type="entry name" value="DNA_binding_1"/>
    <property type="match status" value="1"/>
</dbReference>
<dbReference type="InterPro" id="IPR014048">
    <property type="entry name" value="MethylDNA_cys_MeTrfase_DNA-bd"/>
</dbReference>
<comment type="caution">
    <text evidence="12">The sequence shown here is derived from an EMBL/GenBank/DDBJ whole genome shotgun (WGS) entry which is preliminary data.</text>
</comment>